<gene>
    <name evidence="1" type="ORF">SELMODRAFT_70966</name>
</gene>
<reference evidence="1 2" key="1">
    <citation type="journal article" date="2011" name="Science">
        <title>The Selaginella genome identifies genetic changes associated with the evolution of vascular plants.</title>
        <authorList>
            <person name="Banks J.A."/>
            <person name="Nishiyama T."/>
            <person name="Hasebe M."/>
            <person name="Bowman J.L."/>
            <person name="Gribskov M."/>
            <person name="dePamphilis C."/>
            <person name="Albert V.A."/>
            <person name="Aono N."/>
            <person name="Aoyama T."/>
            <person name="Ambrose B.A."/>
            <person name="Ashton N.W."/>
            <person name="Axtell M.J."/>
            <person name="Barker E."/>
            <person name="Barker M.S."/>
            <person name="Bennetzen J.L."/>
            <person name="Bonawitz N.D."/>
            <person name="Chapple C."/>
            <person name="Cheng C."/>
            <person name="Correa L.G."/>
            <person name="Dacre M."/>
            <person name="DeBarry J."/>
            <person name="Dreyer I."/>
            <person name="Elias M."/>
            <person name="Engstrom E.M."/>
            <person name="Estelle M."/>
            <person name="Feng L."/>
            <person name="Finet C."/>
            <person name="Floyd S.K."/>
            <person name="Frommer W.B."/>
            <person name="Fujita T."/>
            <person name="Gramzow L."/>
            <person name="Gutensohn M."/>
            <person name="Harholt J."/>
            <person name="Hattori M."/>
            <person name="Heyl A."/>
            <person name="Hirai T."/>
            <person name="Hiwatashi Y."/>
            <person name="Ishikawa M."/>
            <person name="Iwata M."/>
            <person name="Karol K.G."/>
            <person name="Koehler B."/>
            <person name="Kolukisaoglu U."/>
            <person name="Kubo M."/>
            <person name="Kurata T."/>
            <person name="Lalonde S."/>
            <person name="Li K."/>
            <person name="Li Y."/>
            <person name="Litt A."/>
            <person name="Lyons E."/>
            <person name="Manning G."/>
            <person name="Maruyama T."/>
            <person name="Michael T.P."/>
            <person name="Mikami K."/>
            <person name="Miyazaki S."/>
            <person name="Morinaga S."/>
            <person name="Murata T."/>
            <person name="Mueller-Roeber B."/>
            <person name="Nelson D.R."/>
            <person name="Obara M."/>
            <person name="Oguri Y."/>
            <person name="Olmstead R.G."/>
            <person name="Onodera N."/>
            <person name="Petersen B.L."/>
            <person name="Pils B."/>
            <person name="Prigge M."/>
            <person name="Rensing S.A."/>
            <person name="Riano-Pachon D.M."/>
            <person name="Roberts A.W."/>
            <person name="Sato Y."/>
            <person name="Scheller H.V."/>
            <person name="Schulz B."/>
            <person name="Schulz C."/>
            <person name="Shakirov E.V."/>
            <person name="Shibagaki N."/>
            <person name="Shinohara N."/>
            <person name="Shippen D.E."/>
            <person name="Soerensen I."/>
            <person name="Sotooka R."/>
            <person name="Sugimoto N."/>
            <person name="Sugita M."/>
            <person name="Sumikawa N."/>
            <person name="Tanurdzic M."/>
            <person name="Theissen G."/>
            <person name="Ulvskov P."/>
            <person name="Wakazuki S."/>
            <person name="Weng J.K."/>
            <person name="Willats W.W."/>
            <person name="Wipf D."/>
            <person name="Wolf P.G."/>
            <person name="Yang L."/>
            <person name="Zimmer A.D."/>
            <person name="Zhu Q."/>
            <person name="Mitros T."/>
            <person name="Hellsten U."/>
            <person name="Loque D."/>
            <person name="Otillar R."/>
            <person name="Salamov A."/>
            <person name="Schmutz J."/>
            <person name="Shapiro H."/>
            <person name="Lindquist E."/>
            <person name="Lucas S."/>
            <person name="Rokhsar D."/>
            <person name="Grigoriev I.V."/>
        </authorList>
    </citation>
    <scope>NUCLEOTIDE SEQUENCE [LARGE SCALE GENOMIC DNA]</scope>
</reference>
<dbReference type="Gene3D" id="3.40.50.1110">
    <property type="entry name" value="SGNH hydrolase"/>
    <property type="match status" value="1"/>
</dbReference>
<sequence>IEVYYFDWFSASNNIIETMEQYGFKSYKQACCGIPEGDFNCVTDNNTALCGCGSPSDTVFNNPSECLLFDGTHFTQ</sequence>
<protein>
    <submittedName>
        <fullName evidence="1">Uncharacterized protein</fullName>
    </submittedName>
</protein>
<evidence type="ECO:0000313" key="2">
    <source>
        <dbReference type="Proteomes" id="UP000001514"/>
    </source>
</evidence>
<dbReference type="KEGG" id="smo:SELMODRAFT_70966"/>
<dbReference type="InParanoid" id="D8SDM1"/>
<feature type="non-terminal residue" evidence="1">
    <location>
        <position position="1"/>
    </location>
</feature>
<evidence type="ECO:0000313" key="1">
    <source>
        <dbReference type="EMBL" id="EFJ17538.1"/>
    </source>
</evidence>
<dbReference type="InterPro" id="IPR036514">
    <property type="entry name" value="SGNH_hydro_sf"/>
</dbReference>
<dbReference type="Proteomes" id="UP000001514">
    <property type="component" value="Unassembled WGS sequence"/>
</dbReference>
<keyword evidence="2" id="KW-1185">Reference proteome</keyword>
<name>D8SDM1_SELML</name>
<dbReference type="HOGENOM" id="CLU_2661867_0_0_1"/>
<dbReference type="AlphaFoldDB" id="D8SDM1"/>
<feature type="non-terminal residue" evidence="1">
    <location>
        <position position="76"/>
    </location>
</feature>
<accession>D8SDM1</accession>
<dbReference type="Gramene" id="EFJ17538">
    <property type="protein sequence ID" value="EFJ17538"/>
    <property type="gene ID" value="SELMODRAFT_70966"/>
</dbReference>
<dbReference type="EMBL" id="GL377613">
    <property type="protein sequence ID" value="EFJ17538.1"/>
    <property type="molecule type" value="Genomic_DNA"/>
</dbReference>
<organism evidence="2">
    <name type="scientific">Selaginella moellendorffii</name>
    <name type="common">Spikemoss</name>
    <dbReference type="NCBI Taxonomy" id="88036"/>
    <lineage>
        <taxon>Eukaryota</taxon>
        <taxon>Viridiplantae</taxon>
        <taxon>Streptophyta</taxon>
        <taxon>Embryophyta</taxon>
        <taxon>Tracheophyta</taxon>
        <taxon>Lycopodiopsida</taxon>
        <taxon>Selaginellales</taxon>
        <taxon>Selaginellaceae</taxon>
        <taxon>Selaginella</taxon>
    </lineage>
</organism>
<proteinExistence type="predicted"/>